<evidence type="ECO:0000256" key="1">
    <source>
        <dbReference type="SAM" id="MobiDB-lite"/>
    </source>
</evidence>
<feature type="region of interest" description="Disordered" evidence="1">
    <location>
        <begin position="36"/>
        <end position="55"/>
    </location>
</feature>
<evidence type="ECO:0008006" key="4">
    <source>
        <dbReference type="Google" id="ProtNLM"/>
    </source>
</evidence>
<organism evidence="2 3">
    <name type="scientific">Apatococcus fuscideae</name>
    <dbReference type="NCBI Taxonomy" id="2026836"/>
    <lineage>
        <taxon>Eukaryota</taxon>
        <taxon>Viridiplantae</taxon>
        <taxon>Chlorophyta</taxon>
        <taxon>core chlorophytes</taxon>
        <taxon>Trebouxiophyceae</taxon>
        <taxon>Chlorellales</taxon>
        <taxon>Chlorellaceae</taxon>
        <taxon>Apatococcus</taxon>
    </lineage>
</organism>
<sequence length="329" mass="35751">MQTNGSDISSTTGYQAIKPQWVKRLPSSDPVLVEKRGMTATPNKPLLEQTRSSHHSSGMLLQWASVSKAARGSATLLPQSKPQQPAPNTQTMADMPVSPGMSHSTNMRSDVVPLLSKPMMKAAAKTTVTPPAGKGRELNVPGRRVTARFYVDAEDFVAEHCFYVLASHADYIPAIVERFDAGEASAAGSIVRNPPCLILERGYPTLQEHLSNPASSWLAAPKRGALAKQCCNTRSMFMQLCESLVYLHGKGLVARGVSVEAAAFFENAGRWCFTDFASWARQGDEAPLDTPLRYAAPEAANIVRSLLIRQPDERASIKEVLTAAIKLEF</sequence>
<dbReference type="Proteomes" id="UP001485043">
    <property type="component" value="Unassembled WGS sequence"/>
</dbReference>
<reference evidence="2 3" key="1">
    <citation type="journal article" date="2024" name="Nat. Commun.">
        <title>Phylogenomics reveals the evolutionary origins of lichenization in chlorophyte algae.</title>
        <authorList>
            <person name="Puginier C."/>
            <person name="Libourel C."/>
            <person name="Otte J."/>
            <person name="Skaloud P."/>
            <person name="Haon M."/>
            <person name="Grisel S."/>
            <person name="Petersen M."/>
            <person name="Berrin J.G."/>
            <person name="Delaux P.M."/>
            <person name="Dal Grande F."/>
            <person name="Keller J."/>
        </authorList>
    </citation>
    <scope>NUCLEOTIDE SEQUENCE [LARGE SCALE GENOMIC DNA]</scope>
    <source>
        <strain evidence="2 3">SAG 2523</strain>
    </source>
</reference>
<evidence type="ECO:0000313" key="3">
    <source>
        <dbReference type="Proteomes" id="UP001485043"/>
    </source>
</evidence>
<evidence type="ECO:0000313" key="2">
    <source>
        <dbReference type="EMBL" id="KAK9865306.1"/>
    </source>
</evidence>
<name>A0AAW1TA05_9CHLO</name>
<accession>A0AAW1TA05</accession>
<dbReference type="EMBL" id="JALJOV010000261">
    <property type="protein sequence ID" value="KAK9865306.1"/>
    <property type="molecule type" value="Genomic_DNA"/>
</dbReference>
<dbReference type="SUPFAM" id="SSF56112">
    <property type="entry name" value="Protein kinase-like (PK-like)"/>
    <property type="match status" value="1"/>
</dbReference>
<comment type="caution">
    <text evidence="2">The sequence shown here is derived from an EMBL/GenBank/DDBJ whole genome shotgun (WGS) entry which is preliminary data.</text>
</comment>
<protein>
    <recommendedName>
        <fullName evidence="4">Protein kinase domain-containing protein</fullName>
    </recommendedName>
</protein>
<keyword evidence="3" id="KW-1185">Reference proteome</keyword>
<gene>
    <name evidence="2" type="ORF">WJX84_007965</name>
</gene>
<proteinExistence type="predicted"/>
<dbReference type="InterPro" id="IPR011009">
    <property type="entry name" value="Kinase-like_dom_sf"/>
</dbReference>
<dbReference type="AlphaFoldDB" id="A0AAW1TA05"/>